<evidence type="ECO:0000256" key="1">
    <source>
        <dbReference type="ARBA" id="ARBA00022801"/>
    </source>
</evidence>
<dbReference type="STRING" id="285351.SAMN04488035_2195"/>
<keyword evidence="1" id="KW-0378">Hydrolase</keyword>
<dbReference type="CDD" id="cd16936">
    <property type="entry name" value="HATPase_RsbW-like"/>
    <property type="match status" value="1"/>
</dbReference>
<dbReference type="EMBL" id="FONZ01000003">
    <property type="protein sequence ID" value="SFF24713.1"/>
    <property type="molecule type" value="Genomic_DNA"/>
</dbReference>
<gene>
    <name evidence="3" type="ORF">SAMN04488035_2195</name>
</gene>
<dbReference type="Pfam" id="PF07228">
    <property type="entry name" value="SpoIIE"/>
    <property type="match status" value="1"/>
</dbReference>
<dbReference type="InterPro" id="IPR000014">
    <property type="entry name" value="PAS"/>
</dbReference>
<proteinExistence type="predicted"/>
<keyword evidence="4" id="KW-1185">Reference proteome</keyword>
<dbReference type="SUPFAM" id="SSF55874">
    <property type="entry name" value="ATPase domain of HSP90 chaperone/DNA topoisomerase II/histidine kinase"/>
    <property type="match status" value="1"/>
</dbReference>
<dbReference type="SUPFAM" id="SSF55785">
    <property type="entry name" value="PYP-like sensor domain (PAS domain)"/>
    <property type="match status" value="1"/>
</dbReference>
<evidence type="ECO:0000313" key="3">
    <source>
        <dbReference type="EMBL" id="SFF24713.1"/>
    </source>
</evidence>
<dbReference type="Gene3D" id="3.30.565.10">
    <property type="entry name" value="Histidine kinase-like ATPase, C-terminal domain"/>
    <property type="match status" value="1"/>
</dbReference>
<dbReference type="CDD" id="cd00130">
    <property type="entry name" value="PAS"/>
    <property type="match status" value="1"/>
</dbReference>
<accession>A0A1I2H5Q5</accession>
<dbReference type="RefSeq" id="WP_177191352.1">
    <property type="nucleotide sequence ID" value="NZ_BNAN01000003.1"/>
</dbReference>
<dbReference type="SMART" id="SM00331">
    <property type="entry name" value="PP2C_SIG"/>
    <property type="match status" value="1"/>
</dbReference>
<name>A0A1I2H5Q5_9MICO</name>
<dbReference type="Proteomes" id="UP000198520">
    <property type="component" value="Unassembled WGS sequence"/>
</dbReference>
<dbReference type="InterPro" id="IPR052016">
    <property type="entry name" value="Bact_Sigma-Reg"/>
</dbReference>
<dbReference type="InterPro" id="IPR036890">
    <property type="entry name" value="HATPase_C_sf"/>
</dbReference>
<dbReference type="NCBIfam" id="TIGR00229">
    <property type="entry name" value="sensory_box"/>
    <property type="match status" value="1"/>
</dbReference>
<dbReference type="AlphaFoldDB" id="A0A1I2H5Q5"/>
<dbReference type="Gene3D" id="3.30.450.20">
    <property type="entry name" value="PAS domain"/>
    <property type="match status" value="1"/>
</dbReference>
<dbReference type="Pfam" id="PF13581">
    <property type="entry name" value="HATPase_c_2"/>
    <property type="match status" value="1"/>
</dbReference>
<evidence type="ECO:0000313" key="4">
    <source>
        <dbReference type="Proteomes" id="UP000198520"/>
    </source>
</evidence>
<dbReference type="PANTHER" id="PTHR43156">
    <property type="entry name" value="STAGE II SPORULATION PROTEIN E-RELATED"/>
    <property type="match status" value="1"/>
</dbReference>
<feature type="domain" description="PPM-type phosphatase" evidence="2">
    <location>
        <begin position="356"/>
        <end position="566"/>
    </location>
</feature>
<dbReference type="SUPFAM" id="SSF81606">
    <property type="entry name" value="PP2C-like"/>
    <property type="match status" value="1"/>
</dbReference>
<dbReference type="InterPro" id="IPR035965">
    <property type="entry name" value="PAS-like_dom_sf"/>
</dbReference>
<dbReference type="InterPro" id="IPR001932">
    <property type="entry name" value="PPM-type_phosphatase-like_dom"/>
</dbReference>
<reference evidence="4" key="1">
    <citation type="submission" date="2016-10" db="EMBL/GenBank/DDBJ databases">
        <authorList>
            <person name="Varghese N."/>
            <person name="Submissions S."/>
        </authorList>
    </citation>
    <scope>NUCLEOTIDE SEQUENCE [LARGE SCALE GENOMIC DNA]</scope>
    <source>
        <strain evidence="4">DSM 19083</strain>
    </source>
</reference>
<dbReference type="Pfam" id="PF13426">
    <property type="entry name" value="PAS_9"/>
    <property type="match status" value="1"/>
</dbReference>
<dbReference type="InterPro" id="IPR036457">
    <property type="entry name" value="PPM-type-like_dom_sf"/>
</dbReference>
<dbReference type="Gene3D" id="3.60.40.10">
    <property type="entry name" value="PPM-type phosphatase domain"/>
    <property type="match status" value="1"/>
</dbReference>
<organism evidence="3 4">
    <name type="scientific">Flavimobilis marinus</name>
    <dbReference type="NCBI Taxonomy" id="285351"/>
    <lineage>
        <taxon>Bacteria</taxon>
        <taxon>Bacillati</taxon>
        <taxon>Actinomycetota</taxon>
        <taxon>Actinomycetes</taxon>
        <taxon>Micrococcales</taxon>
        <taxon>Jonesiaceae</taxon>
        <taxon>Flavimobilis</taxon>
    </lineage>
</organism>
<dbReference type="InterPro" id="IPR003594">
    <property type="entry name" value="HATPase_dom"/>
</dbReference>
<sequence length="699" mass="75259">MDQRGQREHLALRTPPTPVGVDLLATAMQHAGTAMALLRRSGHLYSIDWVNDEFVAMTGYPQRAVVGRAPRDFFRENWSESAMLDLADSVSSGTKVDVTLPFARPDGGSLWLRLTVSRLPEDDAEGVERWVAVFTDKTDDVARDVSQLESIATERHARNGLAMLSQVSDILADAEHPAVLADVAALLVRSVARWAGFALVDDGLRLVHGISTGAVTRPPGTPPRSSETEPDEVAQLLTGSREGSVALDLRRTYPDASVSAHLQEQVLAENPELAIDPSRVAVLAIPGARRILGLLVVAPSDGQTLRDLDDDAPLLNVVVRRVGMAIENVRLYAREHQLADSLQRAMLPEQADIPGLDLWTYYSPNSGHAQVGGDWYDILQIRAGVAGVVIGDVVGHDVEAAAAMGQLRSVVRSYAFELTEPAIVLDRVDRLVRGMRIPRAASLVYATMTCVEDTWTFEYSRAGHLPPLLLRDGVVTQLGDAGGSLIGFGERPRSAGQVDLRPGDVVVLYTDGLIERRDRSLRAGLGALVAVAESITAPDAAGVGEELLATLAEEPEDDVAVVILRVPDAPGGVMRPGSSPRRRRWVLPSEAASIGRARHSVLRTCDAWDLGNVANAELVVSELVANAVLHGWGHVALRLFDTGDGLRIEVEDANPAPPVITEGHANGVGGYGVQIIERLADWGWRPSGEGKIVWAKLRT</sequence>
<dbReference type="PANTHER" id="PTHR43156:SF2">
    <property type="entry name" value="STAGE II SPORULATION PROTEIN E"/>
    <property type="match status" value="1"/>
</dbReference>
<evidence type="ECO:0000259" key="2">
    <source>
        <dbReference type="SMART" id="SM00331"/>
    </source>
</evidence>
<dbReference type="GO" id="GO:0016791">
    <property type="term" value="F:phosphatase activity"/>
    <property type="evidence" value="ECO:0007669"/>
    <property type="project" value="TreeGrafter"/>
</dbReference>
<protein>
    <submittedName>
        <fullName evidence="3">PAS domain S-box-containing protein</fullName>
    </submittedName>
</protein>